<dbReference type="RefSeq" id="WP_271429136.1">
    <property type="nucleotide sequence ID" value="NZ_JAQIPB010000007.1"/>
</dbReference>
<feature type="domain" description="Thioredoxin" evidence="4">
    <location>
        <begin position="43"/>
        <end position="184"/>
    </location>
</feature>
<name>A0AAE3NAE4_9BURK</name>
<reference evidence="5" key="1">
    <citation type="submission" date="2023-01" db="EMBL/GenBank/DDBJ databases">
        <title>Xenophilus mangrovi sp. nov., isolated from soil of Mangrove nature reserve.</title>
        <authorList>
            <person name="Xu S."/>
            <person name="Liu Z."/>
            <person name="Xu Y."/>
        </authorList>
    </citation>
    <scope>NUCLEOTIDE SEQUENCE</scope>
    <source>
        <strain evidence="5">YW8</strain>
    </source>
</reference>
<dbReference type="PROSITE" id="PS00194">
    <property type="entry name" value="THIOREDOXIN_1"/>
    <property type="match status" value="1"/>
</dbReference>
<dbReference type="PANTHER" id="PTHR42852">
    <property type="entry name" value="THIOL:DISULFIDE INTERCHANGE PROTEIN DSBE"/>
    <property type="match status" value="1"/>
</dbReference>
<dbReference type="InterPro" id="IPR013766">
    <property type="entry name" value="Thioredoxin_domain"/>
</dbReference>
<accession>A0AAE3NAE4</accession>
<dbReference type="GO" id="GO:0015036">
    <property type="term" value="F:disulfide oxidoreductase activity"/>
    <property type="evidence" value="ECO:0007669"/>
    <property type="project" value="UniProtKB-ARBA"/>
</dbReference>
<proteinExistence type="predicted"/>
<dbReference type="AlphaFoldDB" id="A0AAE3NAE4"/>
<dbReference type="Pfam" id="PF08534">
    <property type="entry name" value="Redoxin"/>
    <property type="match status" value="1"/>
</dbReference>
<evidence type="ECO:0000313" key="6">
    <source>
        <dbReference type="Proteomes" id="UP001212602"/>
    </source>
</evidence>
<dbReference type="InterPro" id="IPR013740">
    <property type="entry name" value="Redoxin"/>
</dbReference>
<protein>
    <submittedName>
        <fullName evidence="5">TlpA disulfide reductase family protein</fullName>
    </submittedName>
</protein>
<dbReference type="InterPro" id="IPR036249">
    <property type="entry name" value="Thioredoxin-like_sf"/>
</dbReference>
<dbReference type="SUPFAM" id="SSF52833">
    <property type="entry name" value="Thioredoxin-like"/>
    <property type="match status" value="1"/>
</dbReference>
<comment type="caution">
    <text evidence="5">The sequence shown here is derived from an EMBL/GenBank/DDBJ whole genome shotgun (WGS) entry which is preliminary data.</text>
</comment>
<organism evidence="5 6">
    <name type="scientific">Xenophilus arseniciresistens</name>
    <dbReference type="NCBI Taxonomy" id="1283306"/>
    <lineage>
        <taxon>Bacteria</taxon>
        <taxon>Pseudomonadati</taxon>
        <taxon>Pseudomonadota</taxon>
        <taxon>Betaproteobacteria</taxon>
        <taxon>Burkholderiales</taxon>
        <taxon>Comamonadaceae</taxon>
        <taxon>Xenophilus</taxon>
    </lineage>
</organism>
<dbReference type="InterPro" id="IPR017937">
    <property type="entry name" value="Thioredoxin_CS"/>
</dbReference>
<evidence type="ECO:0000313" key="5">
    <source>
        <dbReference type="EMBL" id="MDA7417903.1"/>
    </source>
</evidence>
<evidence type="ECO:0000256" key="2">
    <source>
        <dbReference type="ARBA" id="ARBA00022748"/>
    </source>
</evidence>
<gene>
    <name evidence="5" type="ORF">PGB34_16180</name>
</gene>
<dbReference type="Proteomes" id="UP001212602">
    <property type="component" value="Unassembled WGS sequence"/>
</dbReference>
<dbReference type="GO" id="GO:0017004">
    <property type="term" value="P:cytochrome complex assembly"/>
    <property type="evidence" value="ECO:0007669"/>
    <property type="project" value="UniProtKB-KW"/>
</dbReference>
<dbReference type="EMBL" id="JAQIPB010000007">
    <property type="protein sequence ID" value="MDA7417903.1"/>
    <property type="molecule type" value="Genomic_DNA"/>
</dbReference>
<dbReference type="GO" id="GO:0030313">
    <property type="term" value="C:cell envelope"/>
    <property type="evidence" value="ECO:0007669"/>
    <property type="project" value="UniProtKB-SubCell"/>
</dbReference>
<dbReference type="Gene3D" id="3.40.30.10">
    <property type="entry name" value="Glutaredoxin"/>
    <property type="match status" value="1"/>
</dbReference>
<dbReference type="PANTHER" id="PTHR42852:SF13">
    <property type="entry name" value="PROTEIN DIPZ"/>
    <property type="match status" value="1"/>
</dbReference>
<comment type="subcellular location">
    <subcellularLocation>
        <location evidence="1">Cell envelope</location>
    </subcellularLocation>
</comment>
<evidence type="ECO:0000256" key="1">
    <source>
        <dbReference type="ARBA" id="ARBA00004196"/>
    </source>
</evidence>
<keyword evidence="2" id="KW-0201">Cytochrome c-type biogenesis</keyword>
<dbReference type="InterPro" id="IPR050553">
    <property type="entry name" value="Thioredoxin_ResA/DsbE_sf"/>
</dbReference>
<evidence type="ECO:0000259" key="4">
    <source>
        <dbReference type="PROSITE" id="PS51352"/>
    </source>
</evidence>
<sequence>MAQGSQRRRWLFAGVATAAAAAGLGGAWWQQGRQGEPGASGGERLGPEFWAQRFDRPEGGELALASLQGRPLLINFWATWCPPCVEELPMLDRFFVAQGERGVQVIGLAVDQPSAVRKFLARAPVAFANGMAGMQGTDLARQLGNAAGGLPFTLMIHRSGQVLARKMGKLEAADLQAWGRAEFHG</sequence>
<keyword evidence="6" id="KW-1185">Reference proteome</keyword>
<dbReference type="CDD" id="cd02966">
    <property type="entry name" value="TlpA_like_family"/>
    <property type="match status" value="1"/>
</dbReference>
<dbReference type="PROSITE" id="PS51352">
    <property type="entry name" value="THIOREDOXIN_2"/>
    <property type="match status" value="1"/>
</dbReference>
<keyword evidence="3" id="KW-0676">Redox-active center</keyword>
<evidence type="ECO:0000256" key="3">
    <source>
        <dbReference type="ARBA" id="ARBA00023284"/>
    </source>
</evidence>